<evidence type="ECO:0000259" key="4">
    <source>
        <dbReference type="Pfam" id="PF13399"/>
    </source>
</evidence>
<dbReference type="InterPro" id="IPR004474">
    <property type="entry name" value="LytR_CpsA_psr"/>
</dbReference>
<evidence type="ECO:0000313" key="5">
    <source>
        <dbReference type="EMBL" id="PIR95047.1"/>
    </source>
</evidence>
<evidence type="ECO:0008006" key="7">
    <source>
        <dbReference type="Google" id="ProtNLM"/>
    </source>
</evidence>
<dbReference type="InterPro" id="IPR050922">
    <property type="entry name" value="LytR/CpsA/Psr_CW_biosynth"/>
</dbReference>
<keyword evidence="2" id="KW-1133">Transmembrane helix</keyword>
<dbReference type="NCBIfam" id="TIGR00350">
    <property type="entry name" value="lytR_cpsA_psr"/>
    <property type="match status" value="1"/>
</dbReference>
<feature type="domain" description="LytR/CpsA/Psr regulator C-terminal" evidence="4">
    <location>
        <begin position="385"/>
        <end position="429"/>
    </location>
</feature>
<keyword evidence="2" id="KW-0812">Transmembrane</keyword>
<dbReference type="PANTHER" id="PTHR33392:SF6">
    <property type="entry name" value="POLYISOPRENYL-TEICHOIC ACID--PEPTIDOGLYCAN TEICHOIC ACID TRANSFERASE TAGU"/>
    <property type="match status" value="1"/>
</dbReference>
<name>A0A2H0V7G7_9BACT</name>
<proteinExistence type="inferred from homology"/>
<sequence length="502" mass="56027">MVQDIDLLDIQREQNTKNPQTLNKKSRLKRPKKMLKVLSYGLIIAVIVLFVFTSKIIMSEDNSILNTFSFLNQIKHLAQTSENVLKGEENGRVNVLLLGMGGKNHDGGYLTDTIMLASIEPETGSVALMSIPRDLLIPTEAYGWRKINNVNAFAEAEEPDSGGKAVSQALSKILDLPIDYYVRVDFSGFVQIIDDLGGVDIDVQNTLGDPSYPGKGREDDPDYASRYEHLYIEKGMNHMDGELALKYARSRHGLNGEGSDFARSRRQQQVLQAVKEKVLNLHILFKPRMVGNILTAAKENISTNLQVWEIVKLWDLVKDTELEQVTTKVLDNSIGGLLVDSISDDGAYVLKPRTGSFDEIQYLAQNIFTGAPPQAKKEVASEYPKIEIQNGTWVNGLGQETATDLEKYGFDILGIFNASRQNQESSVIFDLTYGQKMKSLTILKDRLNASIHYGLPDWMIADLEQRNQGEENLIQPDFIILIGQDADATKSGLENNENNEGN</sequence>
<feature type="domain" description="Cell envelope-related transcriptional attenuator" evidence="3">
    <location>
        <begin position="111"/>
        <end position="278"/>
    </location>
</feature>
<comment type="similarity">
    <text evidence="1">Belongs to the LytR/CpsA/Psr (LCP) family.</text>
</comment>
<keyword evidence="2" id="KW-0472">Membrane</keyword>
<dbReference type="Gene3D" id="3.40.630.190">
    <property type="entry name" value="LCP protein"/>
    <property type="match status" value="1"/>
</dbReference>
<evidence type="ECO:0000259" key="3">
    <source>
        <dbReference type="Pfam" id="PF03816"/>
    </source>
</evidence>
<dbReference type="EMBL" id="PFAN01000049">
    <property type="protein sequence ID" value="PIR95047.1"/>
    <property type="molecule type" value="Genomic_DNA"/>
</dbReference>
<organism evidence="5 6">
    <name type="scientific">Candidatus Falkowbacteria bacterium CG10_big_fil_rev_8_21_14_0_10_37_6</name>
    <dbReference type="NCBI Taxonomy" id="1974563"/>
    <lineage>
        <taxon>Bacteria</taxon>
        <taxon>Candidatus Falkowiibacteriota</taxon>
    </lineage>
</organism>
<feature type="transmembrane region" description="Helical" evidence="2">
    <location>
        <begin position="37"/>
        <end position="58"/>
    </location>
</feature>
<evidence type="ECO:0000256" key="2">
    <source>
        <dbReference type="SAM" id="Phobius"/>
    </source>
</evidence>
<reference evidence="6" key="1">
    <citation type="submission" date="2017-09" db="EMBL/GenBank/DDBJ databases">
        <title>Depth-based differentiation of microbial function through sediment-hosted aquifers and enrichment of novel symbionts in the deep terrestrial subsurface.</title>
        <authorList>
            <person name="Probst A.J."/>
            <person name="Ladd B."/>
            <person name="Jarett J.K."/>
            <person name="Geller-Mcgrath D.E."/>
            <person name="Sieber C.M.K."/>
            <person name="Emerson J.B."/>
            <person name="Anantharaman K."/>
            <person name="Thomas B.C."/>
            <person name="Malmstrom R."/>
            <person name="Stieglmeier M."/>
            <person name="Klingl A."/>
            <person name="Woyke T."/>
            <person name="Ryan C.M."/>
            <person name="Banfield J.F."/>
        </authorList>
    </citation>
    <scope>NUCLEOTIDE SEQUENCE [LARGE SCALE GENOMIC DNA]</scope>
</reference>
<dbReference type="Pfam" id="PF03816">
    <property type="entry name" value="LytR_cpsA_psr"/>
    <property type="match status" value="1"/>
</dbReference>
<evidence type="ECO:0000313" key="6">
    <source>
        <dbReference type="Proteomes" id="UP000228614"/>
    </source>
</evidence>
<dbReference type="PANTHER" id="PTHR33392">
    <property type="entry name" value="POLYISOPRENYL-TEICHOIC ACID--PEPTIDOGLYCAN TEICHOIC ACID TRANSFERASE TAGU"/>
    <property type="match status" value="1"/>
</dbReference>
<accession>A0A2H0V7G7</accession>
<comment type="caution">
    <text evidence="5">The sequence shown here is derived from an EMBL/GenBank/DDBJ whole genome shotgun (WGS) entry which is preliminary data.</text>
</comment>
<dbReference type="AlphaFoldDB" id="A0A2H0V7G7"/>
<evidence type="ECO:0000256" key="1">
    <source>
        <dbReference type="ARBA" id="ARBA00006068"/>
    </source>
</evidence>
<dbReference type="Gene3D" id="3.30.70.2390">
    <property type="match status" value="1"/>
</dbReference>
<dbReference type="Pfam" id="PF13399">
    <property type="entry name" value="LytR_C"/>
    <property type="match status" value="1"/>
</dbReference>
<dbReference type="InterPro" id="IPR027381">
    <property type="entry name" value="LytR/CpsA/Psr_C"/>
</dbReference>
<gene>
    <name evidence="5" type="ORF">COT95_00820</name>
</gene>
<dbReference type="Proteomes" id="UP000228614">
    <property type="component" value="Unassembled WGS sequence"/>
</dbReference>
<protein>
    <recommendedName>
        <fullName evidence="7">Cell envelope-related transcriptional attenuator domain-containing protein</fullName>
    </recommendedName>
</protein>